<evidence type="ECO:0000313" key="1">
    <source>
        <dbReference type="EMBL" id="AFK02026.1"/>
    </source>
</evidence>
<reference evidence="1 2" key="1">
    <citation type="submission" date="2011-07" db="EMBL/GenBank/DDBJ databases">
        <title>The complete genome of chromosome of Emticicia oligotrophica DSM 17448.</title>
        <authorList>
            <consortium name="US DOE Joint Genome Institute (JGI-PGF)"/>
            <person name="Lucas S."/>
            <person name="Han J."/>
            <person name="Lapidus A."/>
            <person name="Bruce D."/>
            <person name="Goodwin L."/>
            <person name="Pitluck S."/>
            <person name="Peters L."/>
            <person name="Kyrpides N."/>
            <person name="Mavromatis K."/>
            <person name="Ivanova N."/>
            <person name="Ovchinnikova G."/>
            <person name="Teshima H."/>
            <person name="Detter J.C."/>
            <person name="Tapia R."/>
            <person name="Han C."/>
            <person name="Land M."/>
            <person name="Hauser L."/>
            <person name="Markowitz V."/>
            <person name="Cheng J.-F."/>
            <person name="Hugenholtz P."/>
            <person name="Woyke T."/>
            <person name="Wu D."/>
            <person name="Tindall B."/>
            <person name="Pomrenke H."/>
            <person name="Brambilla E."/>
            <person name="Klenk H.-P."/>
            <person name="Eisen J.A."/>
        </authorList>
    </citation>
    <scope>NUCLEOTIDE SEQUENCE [LARGE SCALE GENOMIC DNA]</scope>
    <source>
        <strain evidence="1 2">DSM 17448</strain>
    </source>
</reference>
<gene>
    <name evidence="1" type="ordered locus">Emtol_0875</name>
</gene>
<sequence>MDVGNERRNKSDAIVFFGSLRIINQLKLIFEILQSQFIDMN</sequence>
<keyword evidence="2" id="KW-1185">Reference proteome</keyword>
<name>A0ABM5MXY6_EMTOG</name>
<proteinExistence type="predicted"/>
<evidence type="ECO:0000313" key="2">
    <source>
        <dbReference type="Proteomes" id="UP000002875"/>
    </source>
</evidence>
<accession>A0ABM5MXY6</accession>
<organism evidence="1 2">
    <name type="scientific">Emticicia oligotrophica (strain DSM 17448 / CIP 109782 / MTCC 6937 / GPTSA100-15)</name>
    <dbReference type="NCBI Taxonomy" id="929562"/>
    <lineage>
        <taxon>Bacteria</taxon>
        <taxon>Pseudomonadati</taxon>
        <taxon>Bacteroidota</taxon>
        <taxon>Cytophagia</taxon>
        <taxon>Cytophagales</taxon>
        <taxon>Leadbetterellaceae</taxon>
        <taxon>Emticicia</taxon>
    </lineage>
</organism>
<protein>
    <submittedName>
        <fullName evidence="1">Uncharacterized protein</fullName>
    </submittedName>
</protein>
<dbReference type="Proteomes" id="UP000002875">
    <property type="component" value="Chromosome"/>
</dbReference>
<dbReference type="EMBL" id="CP002961">
    <property type="protein sequence ID" value="AFK02026.1"/>
    <property type="molecule type" value="Genomic_DNA"/>
</dbReference>